<dbReference type="Proteomes" id="UP000184543">
    <property type="component" value="Unassembled WGS sequence"/>
</dbReference>
<dbReference type="InterPro" id="IPR036097">
    <property type="entry name" value="HisK_dim/P_sf"/>
</dbReference>
<dbReference type="SMART" id="SM00448">
    <property type="entry name" value="REC"/>
    <property type="match status" value="1"/>
</dbReference>
<dbReference type="RefSeq" id="WP_072987299.1">
    <property type="nucleotide sequence ID" value="NZ_FQYU01000001.1"/>
</dbReference>
<dbReference type="Pfam" id="PF00072">
    <property type="entry name" value="Response_reg"/>
    <property type="match status" value="1"/>
</dbReference>
<keyword evidence="9" id="KW-1185">Reference proteome</keyword>
<dbReference type="PRINTS" id="PR00344">
    <property type="entry name" value="BCTRLSENSOR"/>
</dbReference>
<feature type="domain" description="Histidine kinase" evidence="6">
    <location>
        <begin position="140"/>
        <end position="356"/>
    </location>
</feature>
<dbReference type="Gene3D" id="3.30.565.10">
    <property type="entry name" value="Histidine kinase-like ATPase, C-terminal domain"/>
    <property type="match status" value="1"/>
</dbReference>
<evidence type="ECO:0000256" key="5">
    <source>
        <dbReference type="PROSITE-ProRule" id="PRU00169"/>
    </source>
</evidence>
<dbReference type="InterPro" id="IPR003661">
    <property type="entry name" value="HisK_dim/P_dom"/>
</dbReference>
<dbReference type="InterPro" id="IPR005467">
    <property type="entry name" value="His_kinase_dom"/>
</dbReference>
<evidence type="ECO:0000256" key="2">
    <source>
        <dbReference type="ARBA" id="ARBA00012438"/>
    </source>
</evidence>
<accession>A0A1M6B557</accession>
<feature type="domain" description="Response regulatory" evidence="7">
    <location>
        <begin position="386"/>
        <end position="505"/>
    </location>
</feature>
<dbReference type="CDD" id="cd16922">
    <property type="entry name" value="HATPase_EvgS-ArcB-TorS-like"/>
    <property type="match status" value="1"/>
</dbReference>
<dbReference type="EMBL" id="FQYU01000001">
    <property type="protein sequence ID" value="SHI43708.1"/>
    <property type="molecule type" value="Genomic_DNA"/>
</dbReference>
<dbReference type="AlphaFoldDB" id="A0A1M6B557"/>
<proteinExistence type="predicted"/>
<dbReference type="InterPro" id="IPR036890">
    <property type="entry name" value="HATPase_C_sf"/>
</dbReference>
<protein>
    <recommendedName>
        <fullName evidence="2">histidine kinase</fullName>
        <ecNumber evidence="2">2.7.13.3</ecNumber>
    </recommendedName>
</protein>
<dbReference type="Gene3D" id="1.10.287.130">
    <property type="match status" value="1"/>
</dbReference>
<keyword evidence="8" id="KW-0418">Kinase</keyword>
<dbReference type="CDD" id="cd17546">
    <property type="entry name" value="REC_hyHK_CKI1_RcsC-like"/>
    <property type="match status" value="1"/>
</dbReference>
<reference evidence="9" key="1">
    <citation type="submission" date="2016-11" db="EMBL/GenBank/DDBJ databases">
        <authorList>
            <person name="Varghese N."/>
            <person name="Submissions S."/>
        </authorList>
    </citation>
    <scope>NUCLEOTIDE SEQUENCE [LARGE SCALE GENOMIC DNA]</scope>
    <source>
        <strain evidence="9">DSM 19858</strain>
    </source>
</reference>
<dbReference type="Gene3D" id="3.40.50.2300">
    <property type="match status" value="1"/>
</dbReference>
<evidence type="ECO:0000313" key="8">
    <source>
        <dbReference type="EMBL" id="SHI43708.1"/>
    </source>
</evidence>
<organism evidence="8 9">
    <name type="scientific">Pseudozobellia thermophila</name>
    <dbReference type="NCBI Taxonomy" id="192903"/>
    <lineage>
        <taxon>Bacteria</taxon>
        <taxon>Pseudomonadati</taxon>
        <taxon>Bacteroidota</taxon>
        <taxon>Flavobacteriia</taxon>
        <taxon>Flavobacteriales</taxon>
        <taxon>Flavobacteriaceae</taxon>
        <taxon>Pseudozobellia</taxon>
    </lineage>
</organism>
<dbReference type="CDD" id="cd00082">
    <property type="entry name" value="HisKA"/>
    <property type="match status" value="1"/>
</dbReference>
<dbReference type="SUPFAM" id="SSF55874">
    <property type="entry name" value="ATPase domain of HSP90 chaperone/DNA topoisomerase II/histidine kinase"/>
    <property type="match status" value="1"/>
</dbReference>
<dbReference type="PROSITE" id="PS50109">
    <property type="entry name" value="HIS_KIN"/>
    <property type="match status" value="1"/>
</dbReference>
<dbReference type="InterPro" id="IPR003594">
    <property type="entry name" value="HATPase_dom"/>
</dbReference>
<dbReference type="SUPFAM" id="SSF47384">
    <property type="entry name" value="Homodimeric domain of signal transducing histidine kinase"/>
    <property type="match status" value="1"/>
</dbReference>
<evidence type="ECO:0000259" key="6">
    <source>
        <dbReference type="PROSITE" id="PS50109"/>
    </source>
</evidence>
<dbReference type="STRING" id="192903.SAMN04488513_101286"/>
<keyword evidence="8" id="KW-0808">Transferase</keyword>
<dbReference type="InterPro" id="IPR001789">
    <property type="entry name" value="Sig_transdc_resp-reg_receiver"/>
</dbReference>
<keyword evidence="3 5" id="KW-0597">Phosphoprotein</keyword>
<dbReference type="SUPFAM" id="SSF52172">
    <property type="entry name" value="CheY-like"/>
    <property type="match status" value="1"/>
</dbReference>
<dbReference type="Pfam" id="PF02518">
    <property type="entry name" value="HATPase_c"/>
    <property type="match status" value="1"/>
</dbReference>
<dbReference type="SMART" id="SM00387">
    <property type="entry name" value="HATPase_c"/>
    <property type="match status" value="1"/>
</dbReference>
<sequence>MLKELRENYNRDKFQFILTDLTGRVVQSDQTLLSVEENVAIGEAHPFFLSIPEIMDAGRETATFHCVQLGTPMARLTADIEIHRKKDGFLIVIEDLTQHYRSYQKMAQTRNESIIDSELIVLKNHELQERERFKNEFIQNFSHELRNPLTNIIALTNILQRTDLSEEQLGILAVLKDSTSNLKLMLEDILSIAMIAKGKLALNPSVFNFPHFIEFLKLTYTTRAKEKGLAFSVTTDEKIPEYLEGDRIRLLQVLTNLCDNAVKYTKEGTISLHVALNQKRANTASLRFSVKDTGPGIPPESLGTILESFEQLGQTEGVGLGLAIVKGLLDLMGSTIKIESEVGRGSHFYFDLKLQFPLREPIRPAARKHLPPTKAKAPAKDTQKYRVLLVEDNEQVQTSLFKSLIEPGNFFIDVVSDGALVMQEVVNSKYDIILMDVNLPNITGDQLTKAIRAFPFKDVKKIPIIGITANSYKAQIKAYKKAGMNAVITKPFEQNELLKTMQRLLK</sequence>
<name>A0A1M6B557_9FLAO</name>
<evidence type="ECO:0000259" key="7">
    <source>
        <dbReference type="PROSITE" id="PS50110"/>
    </source>
</evidence>
<dbReference type="PROSITE" id="PS50110">
    <property type="entry name" value="RESPONSE_REGULATORY"/>
    <property type="match status" value="1"/>
</dbReference>
<dbReference type="PANTHER" id="PTHR45339:SF1">
    <property type="entry name" value="HYBRID SIGNAL TRANSDUCTION HISTIDINE KINASE J"/>
    <property type="match status" value="1"/>
</dbReference>
<gene>
    <name evidence="8" type="ORF">SAMN04488513_101286</name>
</gene>
<dbReference type="PANTHER" id="PTHR45339">
    <property type="entry name" value="HYBRID SIGNAL TRANSDUCTION HISTIDINE KINASE J"/>
    <property type="match status" value="1"/>
</dbReference>
<dbReference type="InterPro" id="IPR011006">
    <property type="entry name" value="CheY-like_superfamily"/>
</dbReference>
<dbReference type="Pfam" id="PF00512">
    <property type="entry name" value="HisKA"/>
    <property type="match status" value="1"/>
</dbReference>
<dbReference type="EC" id="2.7.13.3" evidence="2"/>
<keyword evidence="4" id="KW-0902">Two-component regulatory system</keyword>
<evidence type="ECO:0000256" key="4">
    <source>
        <dbReference type="ARBA" id="ARBA00023012"/>
    </source>
</evidence>
<evidence type="ECO:0000256" key="3">
    <source>
        <dbReference type="ARBA" id="ARBA00022553"/>
    </source>
</evidence>
<evidence type="ECO:0000256" key="1">
    <source>
        <dbReference type="ARBA" id="ARBA00000085"/>
    </source>
</evidence>
<comment type="catalytic activity">
    <reaction evidence="1">
        <text>ATP + protein L-histidine = ADP + protein N-phospho-L-histidine.</text>
        <dbReference type="EC" id="2.7.13.3"/>
    </reaction>
</comment>
<evidence type="ECO:0000313" key="9">
    <source>
        <dbReference type="Proteomes" id="UP000184543"/>
    </source>
</evidence>
<dbReference type="SMART" id="SM00388">
    <property type="entry name" value="HisKA"/>
    <property type="match status" value="1"/>
</dbReference>
<dbReference type="InterPro" id="IPR004358">
    <property type="entry name" value="Sig_transdc_His_kin-like_C"/>
</dbReference>
<dbReference type="GO" id="GO:0000155">
    <property type="term" value="F:phosphorelay sensor kinase activity"/>
    <property type="evidence" value="ECO:0007669"/>
    <property type="project" value="InterPro"/>
</dbReference>
<dbReference type="OrthoDB" id="9816309at2"/>
<feature type="modified residue" description="4-aspartylphosphate" evidence="5">
    <location>
        <position position="436"/>
    </location>
</feature>